<dbReference type="InterPro" id="IPR043519">
    <property type="entry name" value="NT_sf"/>
</dbReference>
<dbReference type="Proteomes" id="UP000010716">
    <property type="component" value="Unassembled WGS sequence"/>
</dbReference>
<dbReference type="Proteomes" id="UP000825179">
    <property type="component" value="Chromosome"/>
</dbReference>
<evidence type="ECO:0000259" key="1">
    <source>
        <dbReference type="Pfam" id="PF18765"/>
    </source>
</evidence>
<dbReference type="SUPFAM" id="SSF81301">
    <property type="entry name" value="Nucleotidyltransferase"/>
    <property type="match status" value="1"/>
</dbReference>
<evidence type="ECO:0000313" key="5">
    <source>
        <dbReference type="Proteomes" id="UP000825179"/>
    </source>
</evidence>
<dbReference type="CDD" id="cd05403">
    <property type="entry name" value="NT_KNTase_like"/>
    <property type="match status" value="1"/>
</dbReference>
<dbReference type="OrthoDB" id="9803106at2"/>
<dbReference type="Pfam" id="PF18765">
    <property type="entry name" value="Polbeta"/>
    <property type="match status" value="1"/>
</dbReference>
<dbReference type="EMBL" id="AFCE01000137">
    <property type="protein sequence ID" value="EGL82840.1"/>
    <property type="molecule type" value="Genomic_DNA"/>
</dbReference>
<name>F5L764_CALTT</name>
<dbReference type="AlphaFoldDB" id="F5L764"/>
<dbReference type="EMBL" id="CP082237">
    <property type="protein sequence ID" value="QZT34856.1"/>
    <property type="molecule type" value="Genomic_DNA"/>
</dbReference>
<dbReference type="RefSeq" id="WP_007504713.1">
    <property type="nucleotide sequence ID" value="NZ_AFCE01000137.1"/>
</dbReference>
<gene>
    <name evidence="2" type="ORF">CathTA2_1664</name>
    <name evidence="3" type="ORF">HUR95_06290</name>
</gene>
<feature type="domain" description="Polymerase beta nucleotidyltransferase" evidence="1">
    <location>
        <begin position="17"/>
        <end position="106"/>
    </location>
</feature>
<dbReference type="eggNOG" id="COG1708">
    <property type="taxonomic scope" value="Bacteria"/>
</dbReference>
<dbReference type="PANTHER" id="PTHR43449:SF1">
    <property type="entry name" value="POLYMERASE BETA NUCLEOTIDYLTRANSFERASE DOMAIN-CONTAINING PROTEIN"/>
    <property type="match status" value="1"/>
</dbReference>
<protein>
    <submittedName>
        <fullName evidence="2">DNA polymerase beta domain protein region</fullName>
    </submittedName>
    <submittedName>
        <fullName evidence="3">Nucleotidyltransferase domain-containing protein</fullName>
    </submittedName>
</protein>
<organism evidence="2 4">
    <name type="scientific">Caldalkalibacillus thermarum (strain TA2.A1)</name>
    <dbReference type="NCBI Taxonomy" id="986075"/>
    <lineage>
        <taxon>Bacteria</taxon>
        <taxon>Bacillati</taxon>
        <taxon>Bacillota</taxon>
        <taxon>Bacilli</taxon>
        <taxon>Bacillales</taxon>
        <taxon>Bacillaceae</taxon>
        <taxon>Caldalkalibacillus</taxon>
    </lineage>
</organism>
<dbReference type="InterPro" id="IPR041633">
    <property type="entry name" value="Polbeta"/>
</dbReference>
<dbReference type="PANTHER" id="PTHR43449">
    <property type="entry name" value="NUCLEOTIDYLTRANSFERASE"/>
    <property type="match status" value="1"/>
</dbReference>
<reference evidence="3" key="3">
    <citation type="submission" date="2021-08" db="EMBL/GenBank/DDBJ databases">
        <authorList>
            <person name="de Jong S."/>
            <person name="van den Broek M."/>
            <person name="Merkel A."/>
            <person name="de la Torre Cortes P."/>
            <person name="Kalamorz F."/>
            <person name="Cook G."/>
            <person name="van Loosdrecht M."/>
            <person name="McMillan D."/>
        </authorList>
    </citation>
    <scope>NUCLEOTIDE SEQUENCE</scope>
    <source>
        <strain evidence="3">TA2.A1</strain>
    </source>
</reference>
<keyword evidence="5" id="KW-1185">Reference proteome</keyword>
<dbReference type="Gene3D" id="3.30.460.10">
    <property type="entry name" value="Beta Polymerase, domain 2"/>
    <property type="match status" value="1"/>
</dbReference>
<evidence type="ECO:0000313" key="3">
    <source>
        <dbReference type="EMBL" id="QZT34856.1"/>
    </source>
</evidence>
<reference evidence="2 4" key="1">
    <citation type="journal article" date="2011" name="J. Bacteriol.">
        <title>Draft genome sequence of the thermoalkaliphilic Caldalkalibacillus thermarum strain TA2.A1.</title>
        <authorList>
            <person name="Kalamorz F."/>
            <person name="Keis S."/>
            <person name="McMillan D.G."/>
            <person name="Olsson K."/>
            <person name="Stanton J.A."/>
            <person name="Stockwell P."/>
            <person name="Black M.A."/>
            <person name="Klingeman D.M."/>
            <person name="Land M.L."/>
            <person name="Han C.S."/>
            <person name="Martin S.L."/>
            <person name="Becher S.A."/>
            <person name="Peddie C.J."/>
            <person name="Morgan H.W."/>
            <person name="Matthies D."/>
            <person name="Preiss L."/>
            <person name="Meier T."/>
            <person name="Brown S.D."/>
            <person name="Cook G.M."/>
        </authorList>
    </citation>
    <scope>NUCLEOTIDE SEQUENCE [LARGE SCALE GENOMIC DNA]</scope>
    <source>
        <strain evidence="2 4">TA2.A1</strain>
    </source>
</reference>
<accession>F5L764</accession>
<sequence>MAFDPHFSGLSPRFVDQLKTYCAANKKVKKVILFGSRARGEHRQTSDIDLAIETEQASHSQQNLIEDAIREIPTPLKVDVLFVDRLENEDLIGDIMREGVVIYDQGETSPQT</sequence>
<evidence type="ECO:0000313" key="2">
    <source>
        <dbReference type="EMBL" id="EGL82840.1"/>
    </source>
</evidence>
<dbReference type="KEGG" id="cthu:HUR95_06290"/>
<reference evidence="3 5" key="2">
    <citation type="journal article" date="2020" name="Extremophiles">
        <title>Genomic analysis of Caldalkalibacillus thermarum TA2.A1 reveals aerobic alkaliphilic metabolism and evolutionary hallmarks linking alkaliphilic bacteria and plant life.</title>
        <authorList>
            <person name="de Jong S.I."/>
            <person name="van den Broek M.A."/>
            <person name="Merkel A.Y."/>
            <person name="de la Torre Cortes P."/>
            <person name="Kalamorz F."/>
            <person name="Cook G.M."/>
            <person name="van Loosdrecht M.C.M."/>
            <person name="McMillan D.G.G."/>
        </authorList>
    </citation>
    <scope>NUCLEOTIDE SEQUENCE [LARGE SCALE GENOMIC DNA]</scope>
    <source>
        <strain evidence="3 5">TA2.A1</strain>
    </source>
</reference>
<proteinExistence type="predicted"/>
<evidence type="ECO:0000313" key="4">
    <source>
        <dbReference type="Proteomes" id="UP000010716"/>
    </source>
</evidence>